<dbReference type="InterPro" id="IPR046040">
    <property type="entry name" value="DUF5998"/>
</dbReference>
<reference evidence="2 3" key="1">
    <citation type="submission" date="2019-03" db="EMBL/GenBank/DDBJ databases">
        <title>Reclassification of Micrococcus aloeverae and Micrococcus yunnanensis as later heterotypic synonyms of Micrococcus luteus.</title>
        <authorList>
            <person name="Huang C.-H."/>
        </authorList>
    </citation>
    <scope>NUCLEOTIDE SEQUENCE [LARGE SCALE GENOMIC DNA]</scope>
    <source>
        <strain evidence="2 3">BCRC 12151</strain>
    </source>
</reference>
<protein>
    <submittedName>
        <fullName evidence="2">Cell wall biosynthesis glycosyltransferase</fullName>
    </submittedName>
</protein>
<evidence type="ECO:0000313" key="2">
    <source>
        <dbReference type="EMBL" id="TFI00229.1"/>
    </source>
</evidence>
<accession>A0ABY2K3Z3</accession>
<keyword evidence="3" id="KW-1185">Reference proteome</keyword>
<sequence length="224" mass="24503">MEPMTPLRRNHEHDDHRSPLNRLGAAEQGRRWTVGSGPSLTESLARAGFYPDLVAHHLAQELEGRQPLAHLVHVDTHFDYDEIHRHITVLVVCEDVVVAAHLDDHPLDTEGRRMLAQISTELVPVSAIGSVVITTGHAEPERFRPTDPVAEMTLAVQWAGGQRLDLQPAGCADPNCEADHGYTGTSTREDLVIRVAADADGRAAVEDALAFARTLRRVHLAAVA</sequence>
<feature type="region of interest" description="Disordered" evidence="1">
    <location>
        <begin position="1"/>
        <end position="36"/>
    </location>
</feature>
<gene>
    <name evidence="2" type="ORF">E4A49_04050</name>
</gene>
<comment type="caution">
    <text evidence="2">The sequence shown here is derived from an EMBL/GenBank/DDBJ whole genome shotgun (WGS) entry which is preliminary data.</text>
</comment>
<dbReference type="Pfam" id="PF19461">
    <property type="entry name" value="DUF5998"/>
    <property type="match status" value="1"/>
</dbReference>
<organism evidence="2 3">
    <name type="scientific">Micrococcus lylae</name>
    <dbReference type="NCBI Taxonomy" id="1273"/>
    <lineage>
        <taxon>Bacteria</taxon>
        <taxon>Bacillati</taxon>
        <taxon>Actinomycetota</taxon>
        <taxon>Actinomycetes</taxon>
        <taxon>Micrococcales</taxon>
        <taxon>Micrococcaceae</taxon>
        <taxon>Micrococcus</taxon>
    </lineage>
</organism>
<feature type="compositionally biased region" description="Basic and acidic residues" evidence="1">
    <location>
        <begin position="9"/>
        <end position="18"/>
    </location>
</feature>
<evidence type="ECO:0000256" key="1">
    <source>
        <dbReference type="SAM" id="MobiDB-lite"/>
    </source>
</evidence>
<proteinExistence type="predicted"/>
<evidence type="ECO:0000313" key="3">
    <source>
        <dbReference type="Proteomes" id="UP000297477"/>
    </source>
</evidence>
<name>A0ABY2K3Z3_9MICC</name>
<dbReference type="Proteomes" id="UP000297477">
    <property type="component" value="Unassembled WGS sequence"/>
</dbReference>
<dbReference type="EMBL" id="SPKT01000005">
    <property type="protein sequence ID" value="TFI00229.1"/>
    <property type="molecule type" value="Genomic_DNA"/>
</dbReference>